<reference evidence="2 3" key="1">
    <citation type="submission" date="2020-01" db="EMBL/GenBank/DDBJ databases">
        <title>Anaeroalcalibacter tamaniensis gen. nov., sp. nov., moderately halophilic strictly anaerobic fermenter bacterium from mud volcano of Taman peninsula.</title>
        <authorList>
            <person name="Frolova A."/>
            <person name="Merkel A.Y."/>
            <person name="Slobodkin A.I."/>
        </authorList>
    </citation>
    <scope>NUCLEOTIDE SEQUENCE [LARGE SCALE GENOMIC DNA]</scope>
    <source>
        <strain evidence="2 3">F-3ap</strain>
    </source>
</reference>
<dbReference type="RefSeq" id="WP_162370512.1">
    <property type="nucleotide sequence ID" value="NZ_JAAEEH010000021.1"/>
</dbReference>
<evidence type="ECO:0000313" key="3">
    <source>
        <dbReference type="Proteomes" id="UP000461585"/>
    </source>
</evidence>
<dbReference type="Proteomes" id="UP000461585">
    <property type="component" value="Unassembled WGS sequence"/>
</dbReference>
<accession>A0A7X5KN89</accession>
<dbReference type="InterPro" id="IPR009620">
    <property type="entry name" value="UPF0236"/>
</dbReference>
<comment type="caution">
    <text evidence="2">The sequence shown here is derived from an EMBL/GenBank/DDBJ whole genome shotgun (WGS) entry which is preliminary data.</text>
</comment>
<evidence type="ECO:0008006" key="4">
    <source>
        <dbReference type="Google" id="ProtNLM"/>
    </source>
</evidence>
<organism evidence="2 3">
    <name type="scientific">Anaerotalea alkaliphila</name>
    <dbReference type="NCBI Taxonomy" id="2662126"/>
    <lineage>
        <taxon>Bacteria</taxon>
        <taxon>Bacillati</taxon>
        <taxon>Bacillota</taxon>
        <taxon>Clostridia</taxon>
        <taxon>Eubacteriales</taxon>
        <taxon>Anaerotalea</taxon>
    </lineage>
</organism>
<comment type="similarity">
    <text evidence="1">Belongs to the UPF0236 family.</text>
</comment>
<sequence length="298" mass="34061">MERIHSHIIVTSSGNPGYKGWTKHGRNRNRLVGKVMTAGFEDAKEFQIRREAMIRQKYDVDGVRMRILNGDGAEWIRGTCDPEIIYQLDRFHIQREITRKIRHKKAQTQIRGLLDAGKATECLEFIDAYATSIEGADMGDSCRARELLSYLKNNEDGLLPYHKRGLKLPAAPEGLEYRNLGTQESNNCSAITLRMKHRKASWSIKGATHLAKILVRKENRTLYEALERHTDGVLPEGMSKEILEPLSAAKAPKHDGGKVKDAHVRKGHIGYREAARTESRNAFLRRFDLRPFSELIYR</sequence>
<dbReference type="EMBL" id="JAAEEH010000021">
    <property type="protein sequence ID" value="NDL67784.1"/>
    <property type="molecule type" value="Genomic_DNA"/>
</dbReference>
<dbReference type="Pfam" id="PF06782">
    <property type="entry name" value="UPF0236"/>
    <property type="match status" value="1"/>
</dbReference>
<name>A0A7X5KN89_9FIRM</name>
<protein>
    <recommendedName>
        <fullName evidence="4">Transposase</fullName>
    </recommendedName>
</protein>
<keyword evidence="3" id="KW-1185">Reference proteome</keyword>
<gene>
    <name evidence="2" type="ORF">GXN74_08540</name>
</gene>
<proteinExistence type="inferred from homology"/>
<evidence type="ECO:0000313" key="2">
    <source>
        <dbReference type="EMBL" id="NDL67784.1"/>
    </source>
</evidence>
<dbReference type="AlphaFoldDB" id="A0A7X5KN89"/>
<evidence type="ECO:0000256" key="1">
    <source>
        <dbReference type="ARBA" id="ARBA00006539"/>
    </source>
</evidence>